<comment type="caution">
    <text evidence="2">The sequence shown here is derived from an EMBL/GenBank/DDBJ whole genome shotgun (WGS) entry which is preliminary data.</text>
</comment>
<dbReference type="SUPFAM" id="SSF50621">
    <property type="entry name" value="Alanine racemase C-terminal domain-like"/>
    <property type="match status" value="1"/>
</dbReference>
<dbReference type="EMBL" id="QICD01000002">
    <property type="protein sequence ID" value="RNL48542.1"/>
    <property type="molecule type" value="Genomic_DNA"/>
</dbReference>
<dbReference type="InterPro" id="IPR009006">
    <property type="entry name" value="Ala_racemase/Decarboxylase_C"/>
</dbReference>
<name>A0A3N0BJU0_9ACTN</name>
<evidence type="ECO:0000256" key="1">
    <source>
        <dbReference type="SAM" id="MobiDB-lite"/>
    </source>
</evidence>
<feature type="region of interest" description="Disordered" evidence="1">
    <location>
        <begin position="91"/>
        <end position="118"/>
    </location>
</feature>
<dbReference type="AlphaFoldDB" id="A0A3N0BJU0"/>
<sequence length="118" mass="12908">MKKTSYAYEIVRHDPEAAPRRLARQVLCGYTCMESDRLCVLENEVELAEGDLIDIKYAGAYSMSFTPGFFIRFAPHVYARKADGSFADVGEASWRPSGPGAPSAATFDNASAESEESS</sequence>
<evidence type="ECO:0000313" key="3">
    <source>
        <dbReference type="Proteomes" id="UP000278632"/>
    </source>
</evidence>
<gene>
    <name evidence="2" type="ORF">DMP08_02010</name>
</gene>
<dbReference type="Gene3D" id="2.40.37.10">
    <property type="entry name" value="Lyase, Ornithine Decarboxylase, Chain A, domain 1"/>
    <property type="match status" value="1"/>
</dbReference>
<dbReference type="Proteomes" id="UP000278632">
    <property type="component" value="Unassembled WGS sequence"/>
</dbReference>
<reference evidence="3" key="1">
    <citation type="submission" date="2018-05" db="EMBL/GenBank/DDBJ databases">
        <title>Genome Sequencing of selected type strains of the family Eggerthellaceae.</title>
        <authorList>
            <person name="Danylec N."/>
            <person name="Stoll D.A."/>
            <person name="Doetsch A."/>
            <person name="Huch M."/>
        </authorList>
    </citation>
    <scope>NUCLEOTIDE SEQUENCE [LARGE SCALE GENOMIC DNA]</scope>
    <source>
        <strain evidence="3">DSM 16106</strain>
    </source>
</reference>
<evidence type="ECO:0008006" key="4">
    <source>
        <dbReference type="Google" id="ProtNLM"/>
    </source>
</evidence>
<dbReference type="GO" id="GO:0003824">
    <property type="term" value="F:catalytic activity"/>
    <property type="evidence" value="ECO:0007669"/>
    <property type="project" value="InterPro"/>
</dbReference>
<accession>A0A3N0BJU0</accession>
<organism evidence="2 3">
    <name type="scientific">Paraeggerthella hongkongensis</name>
    <dbReference type="NCBI Taxonomy" id="230658"/>
    <lineage>
        <taxon>Bacteria</taxon>
        <taxon>Bacillati</taxon>
        <taxon>Actinomycetota</taxon>
        <taxon>Coriobacteriia</taxon>
        <taxon>Eggerthellales</taxon>
        <taxon>Eggerthellaceae</taxon>
        <taxon>Paraeggerthella</taxon>
    </lineage>
</organism>
<keyword evidence="3" id="KW-1185">Reference proteome</keyword>
<evidence type="ECO:0000313" key="2">
    <source>
        <dbReference type="EMBL" id="RNL48542.1"/>
    </source>
</evidence>
<protein>
    <recommendedName>
        <fullName evidence="4">Orn/DAP/Arg decarboxylase 2 C-terminal domain-containing protein</fullName>
    </recommendedName>
</protein>
<proteinExistence type="predicted"/>